<dbReference type="OrthoDB" id="9802264at2"/>
<dbReference type="Gene3D" id="3.40.50.300">
    <property type="entry name" value="P-loop containing nucleotide triphosphate hydrolases"/>
    <property type="match status" value="1"/>
</dbReference>
<evidence type="ECO:0000256" key="2">
    <source>
        <dbReference type="ARBA" id="ARBA00022741"/>
    </source>
</evidence>
<dbReference type="PANTHER" id="PTHR24220">
    <property type="entry name" value="IMPORT ATP-BINDING PROTEIN"/>
    <property type="match status" value="1"/>
</dbReference>
<dbReference type="Pfam" id="PF00005">
    <property type="entry name" value="ABC_tran"/>
    <property type="match status" value="1"/>
</dbReference>
<dbReference type="SMART" id="SM00382">
    <property type="entry name" value="AAA"/>
    <property type="match status" value="1"/>
</dbReference>
<dbReference type="InterPro" id="IPR003439">
    <property type="entry name" value="ABC_transporter-like_ATP-bd"/>
</dbReference>
<dbReference type="PANTHER" id="PTHR24220:SF86">
    <property type="entry name" value="ABC TRANSPORTER ABCH.1"/>
    <property type="match status" value="1"/>
</dbReference>
<dbReference type="FunFam" id="3.40.50.300:FF:000032">
    <property type="entry name" value="Export ABC transporter ATP-binding protein"/>
    <property type="match status" value="1"/>
</dbReference>
<organism evidence="5 6">
    <name type="scientific">Halobacteroides halobius (strain ATCC 35273 / DSM 5150 / MD-1)</name>
    <dbReference type="NCBI Taxonomy" id="748449"/>
    <lineage>
        <taxon>Bacteria</taxon>
        <taxon>Bacillati</taxon>
        <taxon>Bacillota</taxon>
        <taxon>Clostridia</taxon>
        <taxon>Halanaerobiales</taxon>
        <taxon>Halobacteroidaceae</taxon>
        <taxon>Halobacteroides</taxon>
    </lineage>
</organism>
<evidence type="ECO:0000313" key="6">
    <source>
        <dbReference type="Proteomes" id="UP000010880"/>
    </source>
</evidence>
<dbReference type="InterPro" id="IPR027417">
    <property type="entry name" value="P-loop_NTPase"/>
</dbReference>
<dbReference type="CDD" id="cd03255">
    <property type="entry name" value="ABC_MJ0796_LolCDE_FtsE"/>
    <property type="match status" value="1"/>
</dbReference>
<dbReference type="Proteomes" id="UP000010880">
    <property type="component" value="Chromosome"/>
</dbReference>
<dbReference type="KEGG" id="hhl:Halha_0932"/>
<accession>L0K9W2</accession>
<dbReference type="GO" id="GO:0005886">
    <property type="term" value="C:plasma membrane"/>
    <property type="evidence" value="ECO:0007669"/>
    <property type="project" value="TreeGrafter"/>
</dbReference>
<protein>
    <submittedName>
        <fullName evidence="5">ABC-type antimicrobial peptide transport system, ATPase component</fullName>
    </submittedName>
</protein>
<dbReference type="GO" id="GO:0098796">
    <property type="term" value="C:membrane protein complex"/>
    <property type="evidence" value="ECO:0007669"/>
    <property type="project" value="UniProtKB-ARBA"/>
</dbReference>
<dbReference type="EMBL" id="CP003359">
    <property type="protein sequence ID" value="AGB40893.1"/>
    <property type="molecule type" value="Genomic_DNA"/>
</dbReference>
<dbReference type="InterPro" id="IPR003593">
    <property type="entry name" value="AAA+_ATPase"/>
</dbReference>
<dbReference type="InterPro" id="IPR017871">
    <property type="entry name" value="ABC_transporter-like_CS"/>
</dbReference>
<dbReference type="RefSeq" id="WP_015326618.1">
    <property type="nucleotide sequence ID" value="NC_019978.1"/>
</dbReference>
<sequence length="229" mass="25486">MTLLKLEGIKKIYQQGEVEVPALRGIDLTVEVGEFTSIAGPSGSGKSTLLNIVGCLDQPSTGQVYLEDTEIDQLSEDELAMVRRHNLGFIFQAFNLIPVLTVYENVEFALNLVGQMKKSEMKERVMDILDAVGLKDLADRKPNELSGGQKQRVSIARALVKHPKLVLADEPTANLDSKTSKEVLEVMLEMNKKLETTFIFSTHDPLIMDYAQRLIKLRDGQIVADKKTV</sequence>
<dbReference type="PATRIC" id="fig|748449.3.peg.887"/>
<dbReference type="GO" id="GO:0016887">
    <property type="term" value="F:ATP hydrolysis activity"/>
    <property type="evidence" value="ECO:0007669"/>
    <property type="project" value="InterPro"/>
</dbReference>
<dbReference type="STRING" id="748449.Halha_0932"/>
<dbReference type="AlphaFoldDB" id="L0K9W2"/>
<evidence type="ECO:0000256" key="3">
    <source>
        <dbReference type="ARBA" id="ARBA00022840"/>
    </source>
</evidence>
<keyword evidence="2" id="KW-0547">Nucleotide-binding</keyword>
<keyword evidence="3" id="KW-0067">ATP-binding</keyword>
<evidence type="ECO:0000256" key="1">
    <source>
        <dbReference type="ARBA" id="ARBA00022448"/>
    </source>
</evidence>
<dbReference type="GO" id="GO:0005524">
    <property type="term" value="F:ATP binding"/>
    <property type="evidence" value="ECO:0007669"/>
    <property type="project" value="UniProtKB-KW"/>
</dbReference>
<keyword evidence="6" id="KW-1185">Reference proteome</keyword>
<dbReference type="GO" id="GO:0022857">
    <property type="term" value="F:transmembrane transporter activity"/>
    <property type="evidence" value="ECO:0007669"/>
    <property type="project" value="UniProtKB-ARBA"/>
</dbReference>
<dbReference type="SUPFAM" id="SSF52540">
    <property type="entry name" value="P-loop containing nucleoside triphosphate hydrolases"/>
    <property type="match status" value="1"/>
</dbReference>
<dbReference type="PROSITE" id="PS50893">
    <property type="entry name" value="ABC_TRANSPORTER_2"/>
    <property type="match status" value="1"/>
</dbReference>
<keyword evidence="1" id="KW-0813">Transport</keyword>
<feature type="domain" description="ABC transporter" evidence="4">
    <location>
        <begin position="4"/>
        <end position="229"/>
    </location>
</feature>
<evidence type="ECO:0000313" key="5">
    <source>
        <dbReference type="EMBL" id="AGB40893.1"/>
    </source>
</evidence>
<proteinExistence type="predicted"/>
<dbReference type="InterPro" id="IPR017911">
    <property type="entry name" value="MacB-like_ATP-bd"/>
</dbReference>
<dbReference type="HOGENOM" id="CLU_000604_1_22_9"/>
<dbReference type="InterPro" id="IPR015854">
    <property type="entry name" value="ABC_transpr_LolD-like"/>
</dbReference>
<dbReference type="PROSITE" id="PS00211">
    <property type="entry name" value="ABC_TRANSPORTER_1"/>
    <property type="match status" value="1"/>
</dbReference>
<evidence type="ECO:0000259" key="4">
    <source>
        <dbReference type="PROSITE" id="PS50893"/>
    </source>
</evidence>
<gene>
    <name evidence="5" type="ordered locus">Halha_0932</name>
</gene>
<reference evidence="6" key="1">
    <citation type="submission" date="2012-02" db="EMBL/GenBank/DDBJ databases">
        <title>The complete genome of Halobacteroides halobius DSM 5150.</title>
        <authorList>
            <person name="Lucas S."/>
            <person name="Copeland A."/>
            <person name="Lapidus A."/>
            <person name="Glavina del Rio T."/>
            <person name="Dalin E."/>
            <person name="Tice H."/>
            <person name="Bruce D."/>
            <person name="Goodwin L."/>
            <person name="Pitluck S."/>
            <person name="Peters L."/>
            <person name="Mikhailova N."/>
            <person name="Gu W."/>
            <person name="Kyrpides N."/>
            <person name="Mavromatis K."/>
            <person name="Ivanova N."/>
            <person name="Brettin T."/>
            <person name="Detter J.C."/>
            <person name="Han C."/>
            <person name="Larimer F."/>
            <person name="Land M."/>
            <person name="Hauser L."/>
            <person name="Markowitz V."/>
            <person name="Cheng J.-F."/>
            <person name="Hugenholtz P."/>
            <person name="Woyke T."/>
            <person name="Wu D."/>
            <person name="Tindall B."/>
            <person name="Pomrenke H."/>
            <person name="Brambilla E."/>
            <person name="Klenk H.-P."/>
            <person name="Eisen J.A."/>
        </authorList>
    </citation>
    <scope>NUCLEOTIDE SEQUENCE [LARGE SCALE GENOMIC DNA]</scope>
    <source>
        <strain evidence="6">ATCC 35273 / DSM 5150 / MD-1</strain>
    </source>
</reference>
<name>L0K9W2_HALHC</name>
<dbReference type="eggNOG" id="COG1136">
    <property type="taxonomic scope" value="Bacteria"/>
</dbReference>